<reference evidence="1 2" key="1">
    <citation type="journal article" date="2024" name="IMA Fungus">
        <title>Apiospora arundinis, a panoply of carbohydrate-active enzymes and secondary metabolites.</title>
        <authorList>
            <person name="Sorensen T."/>
            <person name="Petersen C."/>
            <person name="Muurmann A.T."/>
            <person name="Christiansen J.V."/>
            <person name="Brundto M.L."/>
            <person name="Overgaard C.K."/>
            <person name="Boysen A.T."/>
            <person name="Wollenberg R.D."/>
            <person name="Larsen T.O."/>
            <person name="Sorensen J.L."/>
            <person name="Nielsen K.L."/>
            <person name="Sondergaard T.E."/>
        </authorList>
    </citation>
    <scope>NUCLEOTIDE SEQUENCE [LARGE SCALE GENOMIC DNA]</scope>
    <source>
        <strain evidence="1 2">AAU 773</strain>
    </source>
</reference>
<gene>
    <name evidence="1" type="ORF">PGQ11_006123</name>
</gene>
<organism evidence="1 2">
    <name type="scientific">Apiospora arundinis</name>
    <dbReference type="NCBI Taxonomy" id="335852"/>
    <lineage>
        <taxon>Eukaryota</taxon>
        <taxon>Fungi</taxon>
        <taxon>Dikarya</taxon>
        <taxon>Ascomycota</taxon>
        <taxon>Pezizomycotina</taxon>
        <taxon>Sordariomycetes</taxon>
        <taxon>Xylariomycetidae</taxon>
        <taxon>Amphisphaeriales</taxon>
        <taxon>Apiosporaceae</taxon>
        <taxon>Apiospora</taxon>
    </lineage>
</organism>
<protein>
    <submittedName>
        <fullName evidence="1">Uncharacterized protein</fullName>
    </submittedName>
</protein>
<keyword evidence="2" id="KW-1185">Reference proteome</keyword>
<accession>A0ABR2IRQ5</accession>
<dbReference type="Proteomes" id="UP001390339">
    <property type="component" value="Unassembled WGS sequence"/>
</dbReference>
<comment type="caution">
    <text evidence="1">The sequence shown here is derived from an EMBL/GenBank/DDBJ whole genome shotgun (WGS) entry which is preliminary data.</text>
</comment>
<proteinExistence type="predicted"/>
<name>A0ABR2IRQ5_9PEZI</name>
<evidence type="ECO:0000313" key="2">
    <source>
        <dbReference type="Proteomes" id="UP001390339"/>
    </source>
</evidence>
<evidence type="ECO:0000313" key="1">
    <source>
        <dbReference type="EMBL" id="KAK8867545.1"/>
    </source>
</evidence>
<sequence length="76" mass="8519">MEDVRWDPPAPTSYNSLRAAPVSGALMIQVGATLNQRFYHRVEYRDIARLVTICRSIVPPGDGDERTAKRTKTSSK</sequence>
<dbReference type="EMBL" id="JAPCWZ010000004">
    <property type="protein sequence ID" value="KAK8867545.1"/>
    <property type="molecule type" value="Genomic_DNA"/>
</dbReference>